<dbReference type="InterPro" id="IPR032831">
    <property type="entry name" value="LptM_cons"/>
</dbReference>
<keyword evidence="9" id="KW-1185">Reference proteome</keyword>
<evidence type="ECO:0000256" key="5">
    <source>
        <dbReference type="ARBA" id="ARBA00023237"/>
    </source>
</evidence>
<keyword evidence="6 8" id="KW-0449">Lipoprotein</keyword>
<dbReference type="Pfam" id="PF13627">
    <property type="entry name" value="LptM_cons"/>
    <property type="match status" value="1"/>
</dbReference>
<gene>
    <name evidence="8" type="ORF">ACFOPI_23400</name>
</gene>
<dbReference type="Proteomes" id="UP001595729">
    <property type="component" value="Unassembled WGS sequence"/>
</dbReference>
<feature type="region of interest" description="Disordered" evidence="7">
    <location>
        <begin position="44"/>
        <end position="76"/>
    </location>
</feature>
<dbReference type="EMBL" id="JBHRXX010000010">
    <property type="protein sequence ID" value="MFC3686559.1"/>
    <property type="molecule type" value="Genomic_DNA"/>
</dbReference>
<accession>A0ABV7W9T8</accession>
<dbReference type="NCBIfam" id="NF047847">
    <property type="entry name" value="SS_mature_LptM"/>
    <property type="match status" value="1"/>
</dbReference>
<keyword evidence="2" id="KW-0732">Signal</keyword>
<evidence type="ECO:0000256" key="1">
    <source>
        <dbReference type="ARBA" id="ARBA00004459"/>
    </source>
</evidence>
<protein>
    <submittedName>
        <fullName evidence="8">Lipoprotein</fullName>
    </submittedName>
</protein>
<keyword evidence="4" id="KW-0564">Palmitate</keyword>
<comment type="caution">
    <text evidence="8">The sequence shown here is derived from an EMBL/GenBank/DDBJ whole genome shotgun (WGS) entry which is preliminary data.</text>
</comment>
<organism evidence="8 9">
    <name type="scientific">Hydrogenophaga luteola</name>
    <dbReference type="NCBI Taxonomy" id="1591122"/>
    <lineage>
        <taxon>Bacteria</taxon>
        <taxon>Pseudomonadati</taxon>
        <taxon>Pseudomonadota</taxon>
        <taxon>Betaproteobacteria</taxon>
        <taxon>Burkholderiales</taxon>
        <taxon>Comamonadaceae</taxon>
        <taxon>Hydrogenophaga</taxon>
    </lineage>
</organism>
<evidence type="ECO:0000256" key="3">
    <source>
        <dbReference type="ARBA" id="ARBA00023136"/>
    </source>
</evidence>
<keyword evidence="3" id="KW-0472">Membrane</keyword>
<keyword evidence="5" id="KW-0998">Cell outer membrane</keyword>
<evidence type="ECO:0000256" key="2">
    <source>
        <dbReference type="ARBA" id="ARBA00022729"/>
    </source>
</evidence>
<sequence length="76" mass="7570">MSNETIVGGRISRCRAWSTVALLVASTVIAGCGQKGPLYMPAPKAAAPAGAKPATPAAANNPATPEPVENTTAPAR</sequence>
<evidence type="ECO:0000313" key="9">
    <source>
        <dbReference type="Proteomes" id="UP001595729"/>
    </source>
</evidence>
<evidence type="ECO:0000313" key="8">
    <source>
        <dbReference type="EMBL" id="MFC3686559.1"/>
    </source>
</evidence>
<comment type="subcellular location">
    <subcellularLocation>
        <location evidence="1">Cell outer membrane</location>
        <topology evidence="1">Lipid-anchor</topology>
    </subcellularLocation>
</comment>
<reference evidence="9" key="1">
    <citation type="journal article" date="2019" name="Int. J. Syst. Evol. Microbiol.">
        <title>The Global Catalogue of Microorganisms (GCM) 10K type strain sequencing project: providing services to taxonomists for standard genome sequencing and annotation.</title>
        <authorList>
            <consortium name="The Broad Institute Genomics Platform"/>
            <consortium name="The Broad Institute Genome Sequencing Center for Infectious Disease"/>
            <person name="Wu L."/>
            <person name="Ma J."/>
        </authorList>
    </citation>
    <scope>NUCLEOTIDE SEQUENCE [LARGE SCALE GENOMIC DNA]</scope>
    <source>
        <strain evidence="9">KCTC 42501</strain>
    </source>
</reference>
<name>A0ABV7W9T8_9BURK</name>
<dbReference type="RefSeq" id="WP_382179573.1">
    <property type="nucleotide sequence ID" value="NZ_JBHRXX010000010.1"/>
</dbReference>
<evidence type="ECO:0000256" key="7">
    <source>
        <dbReference type="SAM" id="MobiDB-lite"/>
    </source>
</evidence>
<evidence type="ECO:0000256" key="6">
    <source>
        <dbReference type="ARBA" id="ARBA00023288"/>
    </source>
</evidence>
<evidence type="ECO:0000256" key="4">
    <source>
        <dbReference type="ARBA" id="ARBA00023139"/>
    </source>
</evidence>
<proteinExistence type="predicted"/>